<dbReference type="HOGENOM" id="CLU_021764_0_0_1"/>
<gene>
    <name evidence="2" type="primary">TPHA0M01600</name>
    <name evidence="2" type="ordered locus">TPHA_0M01600</name>
</gene>
<feature type="region of interest" description="Disordered" evidence="1">
    <location>
        <begin position="535"/>
        <end position="581"/>
    </location>
</feature>
<feature type="region of interest" description="Disordered" evidence="1">
    <location>
        <begin position="190"/>
        <end position="213"/>
    </location>
</feature>
<dbReference type="OrthoDB" id="5310959at2759"/>
<protein>
    <submittedName>
        <fullName evidence="2">Uncharacterized protein</fullName>
    </submittedName>
</protein>
<reference evidence="2 3" key="1">
    <citation type="journal article" date="2011" name="Proc. Natl. Acad. Sci. U.S.A.">
        <title>Evolutionary erosion of yeast sex chromosomes by mating-type switching accidents.</title>
        <authorList>
            <person name="Gordon J.L."/>
            <person name="Armisen D."/>
            <person name="Proux-Wera E."/>
            <person name="Oheigeartaigh S.S."/>
            <person name="Byrne K.P."/>
            <person name="Wolfe K.H."/>
        </authorList>
    </citation>
    <scope>NUCLEOTIDE SEQUENCE [LARGE SCALE GENOMIC DNA]</scope>
    <source>
        <strain evidence="3">ATCC 24235 / CBS 4417 / NBRC 1672 / NRRL Y-8282 / UCD 70-5</strain>
    </source>
</reference>
<dbReference type="GO" id="GO:0000122">
    <property type="term" value="P:negative regulation of transcription by RNA polymerase II"/>
    <property type="evidence" value="ECO:0007669"/>
    <property type="project" value="EnsemblFungi"/>
</dbReference>
<name>G8C0M0_TETPH</name>
<keyword evidence="3" id="KW-1185">Reference proteome</keyword>
<evidence type="ECO:0000313" key="2">
    <source>
        <dbReference type="EMBL" id="CCE65735.1"/>
    </source>
</evidence>
<dbReference type="GO" id="GO:0060261">
    <property type="term" value="P:positive regulation of transcription initiation by RNA polymerase II"/>
    <property type="evidence" value="ECO:0007669"/>
    <property type="project" value="EnsemblFungi"/>
</dbReference>
<evidence type="ECO:0000256" key="1">
    <source>
        <dbReference type="SAM" id="MobiDB-lite"/>
    </source>
</evidence>
<dbReference type="GO" id="GO:0032968">
    <property type="term" value="P:positive regulation of transcription elongation by RNA polymerase II"/>
    <property type="evidence" value="ECO:0007669"/>
    <property type="project" value="EnsemblFungi"/>
</dbReference>
<accession>G8C0M0</accession>
<dbReference type="AlphaFoldDB" id="G8C0M0"/>
<dbReference type="GO" id="GO:0016592">
    <property type="term" value="C:mediator complex"/>
    <property type="evidence" value="ECO:0007669"/>
    <property type="project" value="InterPro"/>
</dbReference>
<dbReference type="OMA" id="NDKFGIY"/>
<evidence type="ECO:0000313" key="3">
    <source>
        <dbReference type="Proteomes" id="UP000005666"/>
    </source>
</evidence>
<organism evidence="2 3">
    <name type="scientific">Tetrapisispora phaffii (strain ATCC 24235 / CBS 4417 / NBRC 1672 / NRRL Y-8282 / UCD 70-5)</name>
    <name type="common">Yeast</name>
    <name type="synonym">Fabospora phaffii</name>
    <dbReference type="NCBI Taxonomy" id="1071381"/>
    <lineage>
        <taxon>Eukaryota</taxon>
        <taxon>Fungi</taxon>
        <taxon>Dikarya</taxon>
        <taxon>Ascomycota</taxon>
        <taxon>Saccharomycotina</taxon>
        <taxon>Saccharomycetes</taxon>
        <taxon>Saccharomycetales</taxon>
        <taxon>Saccharomycetaceae</taxon>
        <taxon>Tetrapisispora</taxon>
    </lineage>
</organism>
<dbReference type="GO" id="GO:0051123">
    <property type="term" value="P:RNA polymerase II preinitiation complex assembly"/>
    <property type="evidence" value="ECO:0007669"/>
    <property type="project" value="EnsemblFungi"/>
</dbReference>
<sequence length="581" mass="66118">MASEDVYLSKLNEIIELFQNYKPGRINLDNITKLCQTLGLESFIDDIDTNISRLSTASKIIVVDIDFDKSLGKVKDVKLVLASNFDNFNYFTDKSLLLNSVNGTNNTNLKEEQTENNILLNSLTNYADLNEFYQNLKYIYLLDTYSCIDLDSNQAKSKSSGNTTVINSGDIISTTNYAVSATDNVSSLQISSTGNMKPNSSPNANANLDVNNAHTATSPVPAQNIDKNDCKLDLFKYYTELADYVRNYFISNNSDFTVITNLRDIFGIYIIWNDDFKNPIARIYLEKSKESKNRLFEFVYLPGDDKWSNEDFEKYTIGVSLVMEIMGETENQTGKHNSIWFPKESISDDLILQSSFTDIIKENIDSNDNNMLNILFKNIQSDNNLSINDYLIFSGKCRLVNDFTTSLINISKFDIGNDHLDLMLEILNWIKWSKMVLTPVFEIISRDNNGSTDDFSSYEKANDSNIDENINLQKLKMKTIRSTRRRSSSLAKRPSIVEASILKDEGLQQFNLHEIMSQPVIEDEKIDGLDYVEESASENPLHNDSNENANEDIEMEDAQGMDFNTEPMLKIENNNKKIIKS</sequence>
<dbReference type="GO" id="GO:0070847">
    <property type="term" value="C:core mediator complex"/>
    <property type="evidence" value="ECO:0007669"/>
    <property type="project" value="EnsemblFungi"/>
</dbReference>
<dbReference type="eggNOG" id="ENOG502QW0Y">
    <property type="taxonomic scope" value="Eukaryota"/>
</dbReference>
<dbReference type="EMBL" id="HE612868">
    <property type="protein sequence ID" value="CCE65735.1"/>
    <property type="molecule type" value="Genomic_DNA"/>
</dbReference>
<feature type="compositionally biased region" description="Polar residues" evidence="1">
    <location>
        <begin position="537"/>
        <end position="548"/>
    </location>
</feature>
<dbReference type="GeneID" id="11531983"/>
<dbReference type="GO" id="GO:0003712">
    <property type="term" value="F:transcription coregulator activity"/>
    <property type="evidence" value="ECO:0007669"/>
    <property type="project" value="InterPro"/>
</dbReference>
<dbReference type="STRING" id="1071381.G8C0M0"/>
<dbReference type="Proteomes" id="UP000005666">
    <property type="component" value="Chromosome 13"/>
</dbReference>
<dbReference type="KEGG" id="tpf:TPHA_0M01600"/>
<dbReference type="RefSeq" id="XP_003688169.1">
    <property type="nucleotide sequence ID" value="XM_003688121.1"/>
</dbReference>
<feature type="compositionally biased region" description="Acidic residues" evidence="1">
    <location>
        <begin position="549"/>
        <end position="559"/>
    </location>
</feature>
<proteinExistence type="predicted"/>